<dbReference type="GO" id="GO:0005829">
    <property type="term" value="C:cytosol"/>
    <property type="evidence" value="ECO:0007669"/>
    <property type="project" value="TreeGrafter"/>
</dbReference>
<dbReference type="GO" id="GO:0008483">
    <property type="term" value="F:transaminase activity"/>
    <property type="evidence" value="ECO:0007669"/>
    <property type="project" value="UniProtKB-KW"/>
</dbReference>
<dbReference type="PROSITE" id="PS00105">
    <property type="entry name" value="AA_TRANSFER_CLASS_1"/>
    <property type="match status" value="1"/>
</dbReference>
<evidence type="ECO:0000256" key="38">
    <source>
        <dbReference type="SAM" id="MobiDB-lite"/>
    </source>
</evidence>
<dbReference type="InterPro" id="IPR010953">
    <property type="entry name" value="Citrate_synthase_typ-I"/>
</dbReference>
<evidence type="ECO:0000256" key="32">
    <source>
        <dbReference type="ARBA" id="ARBA00023285"/>
    </source>
</evidence>
<dbReference type="PROSITE" id="PS50928">
    <property type="entry name" value="ABC_TM1"/>
    <property type="match status" value="2"/>
</dbReference>
<evidence type="ECO:0000256" key="7">
    <source>
        <dbReference type="ARBA" id="ARBA00008609"/>
    </source>
</evidence>
<evidence type="ECO:0000259" key="42">
    <source>
        <dbReference type="PROSITE" id="PS50968"/>
    </source>
</evidence>
<dbReference type="Proteomes" id="UP000887540">
    <property type="component" value="Unplaced"/>
</dbReference>
<dbReference type="InterPro" id="IPR036969">
    <property type="entry name" value="Citrate_synthase_sf"/>
</dbReference>
<keyword evidence="31" id="KW-0457">Lysine biosynthesis</keyword>
<keyword evidence="21" id="KW-0378">Hydrolase</keyword>
<dbReference type="InterPro" id="IPR031157">
    <property type="entry name" value="G_TR_CS"/>
</dbReference>
<dbReference type="InterPro" id="IPR047042">
    <property type="entry name" value="BipA_II"/>
</dbReference>
<dbReference type="GO" id="GO:0005524">
    <property type="term" value="F:ATP binding"/>
    <property type="evidence" value="ECO:0007669"/>
    <property type="project" value="UniProtKB-KW"/>
</dbReference>
<dbReference type="Pfam" id="PF02347">
    <property type="entry name" value="GDC-P"/>
    <property type="match status" value="1"/>
</dbReference>
<dbReference type="InterPro" id="IPR027266">
    <property type="entry name" value="TrmE/GcvT-like"/>
</dbReference>
<dbReference type="SUPFAM" id="SSF54980">
    <property type="entry name" value="EF-G C-terminal domain-like"/>
    <property type="match status" value="2"/>
</dbReference>
<dbReference type="GO" id="GO:0030170">
    <property type="term" value="F:pyridoxal phosphate binding"/>
    <property type="evidence" value="ECO:0007669"/>
    <property type="project" value="InterPro"/>
</dbReference>
<feature type="transmembrane region" description="Helical" evidence="39">
    <location>
        <begin position="12"/>
        <end position="35"/>
    </location>
</feature>
<dbReference type="HAMAP" id="MF_00272">
    <property type="entry name" value="GcvH"/>
    <property type="match status" value="1"/>
</dbReference>
<dbReference type="Gene3D" id="3.75.10.10">
    <property type="entry name" value="L-arginine/glycine Amidinotransferase, Chain A"/>
    <property type="match status" value="1"/>
</dbReference>
<dbReference type="FunFam" id="3.40.640.10:FF:000224">
    <property type="entry name" value="Probable glycine dehydrogenase (decarboxylating) subunit 2"/>
    <property type="match status" value="1"/>
</dbReference>
<comment type="catalytic activity">
    <reaction evidence="34">
        <text>N(6)-[(R)-S(8)-aminomethyldihydrolipoyl]-L-lysyl-[protein] + (6S)-5,6,7,8-tetrahydrofolate = N(6)-[(R)-dihydrolipoyl]-L-lysyl-[protein] + (6R)-5,10-methylene-5,6,7,8-tetrahydrofolate + NH4(+)</text>
        <dbReference type="Rhea" id="RHEA:16945"/>
        <dbReference type="Rhea" id="RHEA-COMP:10475"/>
        <dbReference type="Rhea" id="RHEA-COMP:10492"/>
        <dbReference type="ChEBI" id="CHEBI:15636"/>
        <dbReference type="ChEBI" id="CHEBI:28938"/>
        <dbReference type="ChEBI" id="CHEBI:57453"/>
        <dbReference type="ChEBI" id="CHEBI:83100"/>
        <dbReference type="ChEBI" id="CHEBI:83143"/>
        <dbReference type="EC" id="2.1.2.10"/>
    </reaction>
</comment>
<dbReference type="Gene3D" id="3.40.630.10">
    <property type="entry name" value="Zn peptidases"/>
    <property type="match status" value="1"/>
</dbReference>
<dbReference type="InterPro" id="IPR003593">
    <property type="entry name" value="AAA+_ATPase"/>
</dbReference>
<keyword evidence="14" id="KW-0032">Aminotransferase</keyword>
<dbReference type="SUPFAM" id="SSF53187">
    <property type="entry name" value="Zn-dependent exopeptidases"/>
    <property type="match status" value="1"/>
</dbReference>
<feature type="compositionally biased region" description="Basic and acidic residues" evidence="38">
    <location>
        <begin position="2163"/>
        <end position="2182"/>
    </location>
</feature>
<dbReference type="Gene3D" id="2.40.10.10">
    <property type="entry name" value="Trypsin-like serine proteases"/>
    <property type="match status" value="2"/>
</dbReference>
<dbReference type="InterPro" id="IPR035651">
    <property type="entry name" value="BipA_V"/>
</dbReference>
<dbReference type="InterPro" id="IPR009000">
    <property type="entry name" value="Transl_B-barrel_sf"/>
</dbReference>
<dbReference type="PANTHER" id="PTHR11773">
    <property type="entry name" value="GLYCINE DEHYDROGENASE, DECARBOXYLATING"/>
    <property type="match status" value="1"/>
</dbReference>
<feature type="transmembrane region" description="Helical" evidence="39">
    <location>
        <begin position="7746"/>
        <end position="7769"/>
    </location>
</feature>
<dbReference type="WBParaSite" id="ACRNAN_scaffold24.g18194.t1">
    <property type="protein sequence ID" value="ACRNAN_scaffold24.g18194.t1"/>
    <property type="gene ID" value="ACRNAN_scaffold24.g18194"/>
</dbReference>
<dbReference type="GO" id="GO:0009089">
    <property type="term" value="P:lysine biosynthetic process via diaminopimelate"/>
    <property type="evidence" value="ECO:0007669"/>
    <property type="project" value="InterPro"/>
</dbReference>
<dbReference type="SUPFAM" id="SSF51230">
    <property type="entry name" value="Single hybrid motif"/>
    <property type="match status" value="1"/>
</dbReference>
<evidence type="ECO:0000256" key="34">
    <source>
        <dbReference type="ARBA" id="ARBA00047665"/>
    </source>
</evidence>
<dbReference type="NCBIfam" id="TIGR01798">
    <property type="entry name" value="cit_synth_I"/>
    <property type="match status" value="1"/>
</dbReference>
<dbReference type="Pfam" id="PF21478">
    <property type="entry name" value="GcvP2_C"/>
    <property type="match status" value="1"/>
</dbReference>
<dbReference type="InterPro" id="IPR021465">
    <property type="entry name" value="DUF3117"/>
</dbReference>
<feature type="transmembrane region" description="Helical" evidence="39">
    <location>
        <begin position="7636"/>
        <end position="7658"/>
    </location>
</feature>
<feature type="region of interest" description="Disordered" evidence="38">
    <location>
        <begin position="3780"/>
        <end position="3920"/>
    </location>
</feature>
<evidence type="ECO:0000259" key="44">
    <source>
        <dbReference type="PROSITE" id="PS51722"/>
    </source>
</evidence>
<feature type="region of interest" description="Disordered" evidence="38">
    <location>
        <begin position="2131"/>
        <end position="2219"/>
    </location>
</feature>
<dbReference type="NCBIfam" id="TIGR00231">
    <property type="entry name" value="small_GTP"/>
    <property type="match status" value="1"/>
</dbReference>
<dbReference type="Gene3D" id="2.40.50.100">
    <property type="match status" value="1"/>
</dbReference>
<keyword evidence="23" id="KW-0862">Zinc</keyword>
<dbReference type="SUPFAM" id="SSF54862">
    <property type="entry name" value="4Fe-4S ferredoxins"/>
    <property type="match status" value="1"/>
</dbReference>
<dbReference type="SMART" id="SM00382">
    <property type="entry name" value="AAA"/>
    <property type="match status" value="3"/>
</dbReference>
<dbReference type="GO" id="GO:0016020">
    <property type="term" value="C:membrane"/>
    <property type="evidence" value="ECO:0007669"/>
    <property type="project" value="UniProtKB-SubCell"/>
</dbReference>
<dbReference type="HAMAP" id="MF_00849">
    <property type="entry name" value="BipA"/>
    <property type="match status" value="1"/>
</dbReference>
<evidence type="ECO:0000256" key="18">
    <source>
        <dbReference type="ARBA" id="ARBA00022723"/>
    </source>
</evidence>
<dbReference type="Pfam" id="PF00037">
    <property type="entry name" value="Fer4"/>
    <property type="match status" value="1"/>
</dbReference>
<feature type="transmembrane region" description="Helical" evidence="39">
    <location>
        <begin position="5376"/>
        <end position="5400"/>
    </location>
</feature>
<dbReference type="GO" id="GO:0046872">
    <property type="term" value="F:metal ion binding"/>
    <property type="evidence" value="ECO:0007669"/>
    <property type="project" value="UniProtKB-KW"/>
</dbReference>
<feature type="region of interest" description="Disordered" evidence="38">
    <location>
        <begin position="5531"/>
        <end position="5587"/>
    </location>
</feature>
<dbReference type="InterPro" id="IPR003437">
    <property type="entry name" value="GcvP"/>
</dbReference>
<dbReference type="InterPro" id="IPR000914">
    <property type="entry name" value="SBP_5_dom"/>
</dbReference>
<dbReference type="PROSITE" id="PS00480">
    <property type="entry name" value="CITRATE_SYNTHASE"/>
    <property type="match status" value="1"/>
</dbReference>
<dbReference type="InterPro" id="IPR019880">
    <property type="entry name" value="OxyQ"/>
</dbReference>
<dbReference type="InterPro" id="IPR049315">
    <property type="entry name" value="GDC-P_N"/>
</dbReference>
<evidence type="ECO:0000256" key="15">
    <source>
        <dbReference type="ARBA" id="ARBA00022605"/>
    </source>
</evidence>
<evidence type="ECO:0000256" key="30">
    <source>
        <dbReference type="ARBA" id="ARBA00023136"/>
    </source>
</evidence>
<comment type="cofactor">
    <cofactor evidence="2">
        <name>Zn(2+)</name>
        <dbReference type="ChEBI" id="CHEBI:29105"/>
    </cofactor>
</comment>
<dbReference type="InterPro" id="IPR003016">
    <property type="entry name" value="2-oxoA_DH_lipoyl-BS"/>
</dbReference>
<dbReference type="NCBIfam" id="NF001567">
    <property type="entry name" value="PRK00389.1"/>
    <property type="match status" value="1"/>
</dbReference>
<dbReference type="SUPFAM" id="SSF52540">
    <property type="entry name" value="P-loop containing nucleoside triphosphate hydrolases"/>
    <property type="match status" value="3"/>
</dbReference>
<feature type="compositionally biased region" description="Basic and acidic residues" evidence="38">
    <location>
        <begin position="3910"/>
        <end position="3920"/>
    </location>
</feature>
<evidence type="ECO:0000256" key="13">
    <source>
        <dbReference type="ARBA" id="ARBA00022532"/>
    </source>
</evidence>
<dbReference type="Gene3D" id="3.30.70.360">
    <property type="match status" value="1"/>
</dbReference>
<dbReference type="Pfam" id="PF01597">
    <property type="entry name" value="GCV_H"/>
    <property type="match status" value="1"/>
</dbReference>
<dbReference type="NCBIfam" id="NF002270">
    <property type="entry name" value="PRK01202.1"/>
    <property type="match status" value="1"/>
</dbReference>
<dbReference type="PROSITE" id="PS50968">
    <property type="entry name" value="BIOTINYL_LIPOYL"/>
    <property type="match status" value="1"/>
</dbReference>
<dbReference type="SUPFAM" id="SSF53850">
    <property type="entry name" value="Periplasmic binding protein-like II"/>
    <property type="match status" value="1"/>
</dbReference>
<evidence type="ECO:0000259" key="43">
    <source>
        <dbReference type="PROSITE" id="PS51379"/>
    </source>
</evidence>
<keyword evidence="30 39" id="KW-0472">Membrane</keyword>
<dbReference type="InterPro" id="IPR006298">
    <property type="entry name" value="BipA"/>
</dbReference>
<dbReference type="GO" id="GO:0006099">
    <property type="term" value="P:tricarboxylic acid cycle"/>
    <property type="evidence" value="ECO:0007669"/>
    <property type="project" value="UniProtKB-KW"/>
</dbReference>
<proteinExistence type="inferred from homology"/>
<feature type="region of interest" description="Disordered" evidence="38">
    <location>
        <begin position="1969"/>
        <end position="2013"/>
    </location>
</feature>
<dbReference type="PROSITE" id="PS51379">
    <property type="entry name" value="4FE4S_FER_2"/>
    <property type="match status" value="1"/>
</dbReference>
<comment type="similarity">
    <text evidence="7">Belongs to the GcvT family.</text>
</comment>
<feature type="transmembrane region" description="Helical" evidence="39">
    <location>
        <begin position="7498"/>
        <end position="7518"/>
    </location>
</feature>
<dbReference type="FunFam" id="3.30.70.360:FF:000011">
    <property type="entry name" value="Succinyl-diaminopimelate desuccinylase"/>
    <property type="match status" value="1"/>
</dbReference>
<dbReference type="Pfam" id="PF00679">
    <property type="entry name" value="EFG_C"/>
    <property type="match status" value="1"/>
</dbReference>
<dbReference type="SUPFAM" id="SSF103025">
    <property type="entry name" value="Folate-binding domain"/>
    <property type="match status" value="1"/>
</dbReference>
<feature type="transmembrane region" description="Helical" evidence="39">
    <location>
        <begin position="3114"/>
        <end position="3133"/>
    </location>
</feature>
<evidence type="ECO:0000256" key="14">
    <source>
        <dbReference type="ARBA" id="ARBA00022576"/>
    </source>
</evidence>
<dbReference type="GO" id="GO:0016887">
    <property type="term" value="F:ATP hydrolysis activity"/>
    <property type="evidence" value="ECO:0007669"/>
    <property type="project" value="InterPro"/>
</dbReference>
<dbReference type="GO" id="GO:0016594">
    <property type="term" value="F:glycine binding"/>
    <property type="evidence" value="ECO:0007669"/>
    <property type="project" value="TreeGrafter"/>
</dbReference>
<dbReference type="InterPro" id="IPR047043">
    <property type="entry name" value="BipA_III"/>
</dbReference>
<dbReference type="GO" id="GO:0004375">
    <property type="term" value="F:glycine dehydrogenase (decarboxylating) activity"/>
    <property type="evidence" value="ECO:0007669"/>
    <property type="project" value="UniProtKB-EC"/>
</dbReference>
<dbReference type="InterPro" id="IPR006223">
    <property type="entry name" value="GcvT"/>
</dbReference>
<dbReference type="CDD" id="cd06261">
    <property type="entry name" value="TM_PBP2"/>
    <property type="match status" value="2"/>
</dbReference>
<dbReference type="InterPro" id="IPR000089">
    <property type="entry name" value="Biotin_lipoyl"/>
</dbReference>
<dbReference type="PROSITE" id="PS00198">
    <property type="entry name" value="4FE4S_FER_1"/>
    <property type="match status" value="1"/>
</dbReference>
<dbReference type="Pfam" id="PF00285">
    <property type="entry name" value="Citrate_synt"/>
    <property type="match status" value="1"/>
</dbReference>
<feature type="domain" description="ABC transmembrane type-1" evidence="41">
    <location>
        <begin position="3506"/>
        <end position="3696"/>
    </location>
</feature>
<feature type="transmembrane region" description="Helical" evidence="39">
    <location>
        <begin position="7467"/>
        <end position="7491"/>
    </location>
</feature>
<dbReference type="SUPFAM" id="SSF101790">
    <property type="entry name" value="Aminomethyltransferase beta-barrel domain"/>
    <property type="match status" value="1"/>
</dbReference>
<dbReference type="PROSITE" id="PS50893">
    <property type="entry name" value="ABC_TRANSPORTER_2"/>
    <property type="match status" value="2"/>
</dbReference>
<feature type="transmembrane region" description="Helical" evidence="39">
    <location>
        <begin position="7781"/>
        <end position="7798"/>
    </location>
</feature>
<dbReference type="InterPro" id="IPR029043">
    <property type="entry name" value="GcvT/YgfZ_C"/>
</dbReference>
<dbReference type="InterPro" id="IPR036264">
    <property type="entry name" value="Bact_exopeptidase_dim_dom"/>
</dbReference>
<dbReference type="GO" id="GO:0046912">
    <property type="term" value="F:acyltransferase activity, acyl groups converted into alkyl on transfer"/>
    <property type="evidence" value="ECO:0007669"/>
    <property type="project" value="InterPro"/>
</dbReference>
<feature type="region of interest" description="Disordered" evidence="38">
    <location>
        <begin position="4479"/>
        <end position="4527"/>
    </location>
</feature>
<dbReference type="InterPro" id="IPR000515">
    <property type="entry name" value="MetI-like"/>
</dbReference>
<dbReference type="NCBIfam" id="TIGR03539">
    <property type="entry name" value="DapC_actino"/>
    <property type="match status" value="1"/>
</dbReference>
<dbReference type="Pfam" id="PF07687">
    <property type="entry name" value="M20_dimer"/>
    <property type="match status" value="1"/>
</dbReference>
<dbReference type="SUPFAM" id="SSF55031">
    <property type="entry name" value="Bacterial exopeptidase dimerisation domain"/>
    <property type="match status" value="1"/>
</dbReference>
<feature type="transmembrane region" description="Helical" evidence="39">
    <location>
        <begin position="3624"/>
        <end position="3653"/>
    </location>
</feature>
<dbReference type="Gene3D" id="3.40.50.300">
    <property type="entry name" value="P-loop containing nucleotide triphosphate hydrolases"/>
    <property type="match status" value="3"/>
</dbReference>
<evidence type="ECO:0000313" key="46">
    <source>
        <dbReference type="WBParaSite" id="ACRNAN_scaffold24.g18194.t1"/>
    </source>
</evidence>
<keyword evidence="32" id="KW-0170">Cobalt</keyword>
<evidence type="ECO:0000256" key="25">
    <source>
        <dbReference type="ARBA" id="ARBA00022898"/>
    </source>
</evidence>
<dbReference type="NCBIfam" id="NF007739">
    <property type="entry name" value="PRK10419.1"/>
    <property type="match status" value="2"/>
</dbReference>
<dbReference type="NCBIfam" id="NF008453">
    <property type="entry name" value="PRK11308.1"/>
    <property type="match status" value="2"/>
</dbReference>
<dbReference type="InterPro" id="IPR006222">
    <property type="entry name" value="GCVT_N"/>
</dbReference>
<feature type="transmembrane region" description="Helical" evidence="39">
    <location>
        <begin position="3194"/>
        <end position="3217"/>
    </location>
</feature>
<dbReference type="NCBIfam" id="TIGR01394">
    <property type="entry name" value="TypA_BipA"/>
    <property type="match status" value="1"/>
</dbReference>
<dbReference type="Pfam" id="PF00005">
    <property type="entry name" value="ABC_tran"/>
    <property type="match status" value="2"/>
</dbReference>
<dbReference type="InterPro" id="IPR016142">
    <property type="entry name" value="Citrate_synth-like_lrg_a-sub"/>
</dbReference>
<comment type="pathway">
    <text evidence="33">Amino-acid biosynthesis.</text>
</comment>
<feature type="transmembrane region" description="Helical" evidence="39">
    <location>
        <begin position="5406"/>
        <end position="5425"/>
    </location>
</feature>
<feature type="region of interest" description="Disordered" evidence="38">
    <location>
        <begin position="2288"/>
        <end position="2307"/>
    </location>
</feature>
<evidence type="ECO:0000256" key="6">
    <source>
        <dbReference type="ARBA" id="ARBA00007441"/>
    </source>
</evidence>
<dbReference type="Pfam" id="PF03591">
    <property type="entry name" value="AzlC"/>
    <property type="match status" value="1"/>
</dbReference>
<feature type="transmembrane region" description="Helical" evidence="39">
    <location>
        <begin position="3019"/>
        <end position="3040"/>
    </location>
</feature>
<feature type="transmembrane region" description="Helical" evidence="39">
    <location>
        <begin position="7561"/>
        <end position="7583"/>
    </location>
</feature>
<feature type="transmembrane region" description="Helical" evidence="39">
    <location>
        <begin position="3389"/>
        <end position="3414"/>
    </location>
</feature>
<dbReference type="SUPFAM" id="SSF50494">
    <property type="entry name" value="Trypsin-like serine proteases"/>
    <property type="match status" value="1"/>
</dbReference>
<dbReference type="InterPro" id="IPR017871">
    <property type="entry name" value="ABC_transporter-like_CS"/>
</dbReference>
<dbReference type="FunFam" id="3.40.50.300:FF:000016">
    <property type="entry name" value="Oligopeptide ABC transporter ATP-binding component"/>
    <property type="match status" value="1"/>
</dbReference>
<dbReference type="CDD" id="cd01891">
    <property type="entry name" value="TypA_BipA"/>
    <property type="match status" value="1"/>
</dbReference>
<evidence type="ECO:0000256" key="28">
    <source>
        <dbReference type="ARBA" id="ARBA00022989"/>
    </source>
</evidence>
<evidence type="ECO:0000256" key="21">
    <source>
        <dbReference type="ARBA" id="ARBA00022801"/>
    </source>
</evidence>
<dbReference type="InterPro" id="IPR042116">
    <property type="entry name" value="TypA/BipA_C"/>
</dbReference>
<feature type="compositionally biased region" description="Low complexity" evidence="38">
    <location>
        <begin position="5531"/>
        <end position="5555"/>
    </location>
</feature>
<feature type="compositionally biased region" description="Basic and acidic residues" evidence="38">
    <location>
        <begin position="2210"/>
        <end position="2219"/>
    </location>
</feature>
<dbReference type="Pfam" id="PF00155">
    <property type="entry name" value="Aminotran_1_2"/>
    <property type="match status" value="1"/>
</dbReference>
<evidence type="ECO:0000259" key="41">
    <source>
        <dbReference type="PROSITE" id="PS50928"/>
    </source>
</evidence>
<feature type="region of interest" description="Disordered" evidence="38">
    <location>
        <begin position="5476"/>
        <end position="5517"/>
    </location>
</feature>
<dbReference type="Pfam" id="PF11314">
    <property type="entry name" value="DUF3117"/>
    <property type="match status" value="1"/>
</dbReference>
<feature type="transmembrane region" description="Helical" evidence="39">
    <location>
        <begin position="5437"/>
        <end position="5468"/>
    </location>
</feature>
<dbReference type="GO" id="GO:0004047">
    <property type="term" value="F:aminomethyltransferase activity"/>
    <property type="evidence" value="ECO:0007669"/>
    <property type="project" value="UniProtKB-EC"/>
</dbReference>
<feature type="compositionally biased region" description="Basic and acidic residues" evidence="38">
    <location>
        <begin position="2131"/>
        <end position="2145"/>
    </location>
</feature>
<evidence type="ECO:0000259" key="40">
    <source>
        <dbReference type="PROSITE" id="PS50893"/>
    </source>
</evidence>
<feature type="region of interest" description="Disordered" evidence="38">
    <location>
        <begin position="1882"/>
        <end position="1901"/>
    </location>
</feature>
<dbReference type="NCBIfam" id="TIGR01900">
    <property type="entry name" value="dapE-gram_pos"/>
    <property type="match status" value="1"/>
</dbReference>
<dbReference type="Gene3D" id="3.40.190.10">
    <property type="entry name" value="Periplasmic binding protein-like II"/>
    <property type="match status" value="1"/>
</dbReference>
<dbReference type="Pfam" id="PF00528">
    <property type="entry name" value="BPD_transp_1"/>
    <property type="match status" value="2"/>
</dbReference>
<keyword evidence="28 39" id="KW-1133">Transmembrane helix</keyword>
<comment type="similarity">
    <text evidence="10">Belongs to the GcvP family.</text>
</comment>
<feature type="modified residue" description="N6-(pyridoxal phosphate)lysine" evidence="36">
    <location>
        <position position="1477"/>
    </location>
</feature>
<dbReference type="GO" id="GO:0009014">
    <property type="term" value="F:succinyl-diaminopimelate desuccinylase activity"/>
    <property type="evidence" value="ECO:0007669"/>
    <property type="project" value="InterPro"/>
</dbReference>
<evidence type="ECO:0000256" key="10">
    <source>
        <dbReference type="ARBA" id="ARBA00010756"/>
    </source>
</evidence>
<dbReference type="CDD" id="cd08501">
    <property type="entry name" value="PBP2_Lpqw"/>
    <property type="match status" value="1"/>
</dbReference>
<dbReference type="SUPFAM" id="SSF53383">
    <property type="entry name" value="PLP-dependent transferases"/>
    <property type="match status" value="3"/>
</dbReference>
<feature type="transmembrane region" description="Helical" evidence="39">
    <location>
        <begin position="3052"/>
        <end position="3076"/>
    </location>
</feature>
<dbReference type="InterPro" id="IPR017900">
    <property type="entry name" value="4Fe4S_Fe_S_CS"/>
</dbReference>
<reference evidence="46" key="1">
    <citation type="submission" date="2022-11" db="UniProtKB">
        <authorList>
            <consortium name="WormBaseParasite"/>
        </authorList>
    </citation>
    <scope>IDENTIFICATION</scope>
</reference>
<feature type="domain" description="4Fe-4S ferredoxin-type" evidence="43">
    <location>
        <begin position="5678"/>
        <end position="5707"/>
    </location>
</feature>
<feature type="transmembrane region" description="Helical" evidence="39">
    <location>
        <begin position="3346"/>
        <end position="3369"/>
    </location>
</feature>
<evidence type="ECO:0000256" key="16">
    <source>
        <dbReference type="ARBA" id="ARBA00022679"/>
    </source>
</evidence>
<comment type="pathway">
    <text evidence="5">Carbohydrate metabolism; tricarboxylic acid cycle; isocitrate from oxaloacetate: step 1/2.</text>
</comment>
<sequence>MRLRRGVDRLRLGIVDRVLGGALSVVVAALAISLVGQSVVVTGTPVLAPAVASSTVLRTIDDLTPSPLSQALAQLRQGVLSDGLPQFGALLDGAATAPAAAPIDLADPALNAAAQSVARISGTAYACSETSTGSGFVIAPDRVVTNAHVVAGVTNPIVELPGRAAVEGRIVYDDPHNDIAVIATDGLDAAAIPLGATLTAGAAAVVQGYPYGGPFTSGNASVTSVGEARVPDIYGSGSDVRDIYALDAVVRPGNSGGPLLDASGRAVGIVFARSDSDPNVGYAMTTAELTSADDRGGVRDRRSTVARPCTGELMTDPTSTPRTTALHARHDALGASFTDFGGWLMPVRYSSDLAEHRAVREAAGLFDISHMAEFDVVGADAGAYLDAALAGRLSALAIGKAKYSLLLAPSGGVIDDLIVYRLADERFLVIANAGNRAPVAAALAERVGEFAASVADVSDDYALLAVQGPRAVEVLAALDELTDVAPPVADLKYYAWSRARAFDADVLVLRTGYTGEDGFELLAPVGIAARLWDALLVAGEPVGLVPAGLAARDTLRLEAGMPLYGHELTLDTLPAQAGLGRVPVLDKPDFVGKAALEAADLTDRPVLVGLVAEGRRAGRAGYEVRTPDGDAVGEITSGALSPTLGHPIALAYVSPAHAAPGTALAIDERMTDRDALKYTAEHEWVLIEGDVATFGITDYAAEKLGDVVFVELPAIDGTVTAGQVCGEIESTKSVGELYAPVSGRVIEVNGDVDSDPALVNADAFAAWLVRVELDAHRRRRMSDAFRSRHIGTAGDSARLAQTLGYADADAVVRAAVPDAILTPRETLAALPSAATEQETLAELRGLAARNRVLRPMIGLGYYDTNTPSVIARNVFENPSWYTAYTPYQPEISQGRLEALINFQTMVADLTGLDTANASMLDESTAVVEGMLLARRASKSRSTVFLVDADALPQTKSLLAHRAAAVGIDLHETSFDQSPPPADIDVFGAFIQYPGASGRVWDPTEAIAAVQAAGGKVVVAADLLALTLLRSPGSLGADVAVGTTQRFGVPLGFGGPHAGYMAVRAGLERQLPGRLVGVSQDAAGHPAYRLSLQTREQHIRREKATSNICTAQVLLAVMASMYAVYHGPDGLREIARAVAARASSLADALTSTGAELVHDAFFDTVRVRVPGRAAAIVADAHGRGIQLLLVDDDTVGVSVDETTTAADRDAVVQAFGGAAGAAGAGALGVSAHLPASLSRIDEFLTHEVFHAHRSETQMMRYLKSLADRDYALDRGMIPLGSCTMKLNAATEMAAVSWPEFAKIHPFAPAEDVEGYLELVTQLEGWLAELTGYDAVSLQPNAGSQGELAGLLAIRGYHLSRGDLSRTVCLIPSSAHGTNAASAVLAGMSVVVVACDDAGNVDLDDLRAKIALHADALSALMITYPSTHGVYEHDVLAITQAVHDAGGQVYIDGANLNALLGFARFGDLGGDVSHLNLHKTFAIPHGGGGPGVGPVAAKAHLAPFLPSHDQAQRHEHAGGFSFDGGAISAAPYGSASILPISWAYVRMLGPEGLRDATSHAVLAANYVAQRLRSHYPVLYTGENGLVAHECILDLRPLRDETGVTVDDVAKRLIDYGFHAPTMSFPVAGTLMVEPTESEDVAELDRFIEAMISIKAEAIAVGAGEWPADDNPLVNAPHTAQSVIAGEWEHPYPRELAVYPVASLVRGKYWPPVRRIDNAFGDRNLRPPLCRNPSAREATMRNALPRALRATCRVDAVRAAGRPPRPGGRPARAGALGRARVAAHVGEQRRASTIGAWHTGLREEPLETVRMERIPPLPSHDGAKLASQAVLASFLRDECGPCGSRIVGRVLVPPIELPGDRRPSPQEVRSIASTLAPEDALQLGCLQPEPGDHGSTDRLPDGLAVRDREPQRPFRAAPPVGRCARLEAVLQFVTHRRCCRVRGDRGIHHGEAERRGQHVREVDGCVGRVDDGDRTARVDAPGSRAGVHGDIAERGGSTQPGSEGMDAARLAEQRESEECRRGLHAEHGVRAYRRQGVHAPHLCTGRHDATVHRGGSAEDARPERDGERISDERDDVDEGVGDHQRHHPAPAAIAPAEDDPHHRVADDRGNSLIRVVEPSQTRCEVAVEHDLLEHAGAQRREQEERDGVPRGIQGRRLHLKGQPEQSTDHVEPEPWHADDRGEKRRTTQVAAESAEVEPDASQRAVARAPQQVDDQRDQHEAEEHIEELVEDVPERRGVLRRVQLRLRVADRLAARHRLDRRAHDRQHRVQGPLADADAEDEPDLPAQPGAVEALGPRALGGKGTRRLGHPGIVSRDAASAVMRRLRIAPSFALRKSRLGVVIAAAAAGALLLAGCTTSGTTTKPRSGGTVTEAIVNDLTSLNSNTPQGNLDTNGQYAYLTNATFQYPDNNFNVVANTDIGTYEKTSDDPLTVKYTLKSGAKWSDGEPITADDMVLAWAIASGHYDDATFDADGNVTKGTQYFAIAGSTAGIDSTAFPTIGDNNTSITLVYGQPYVDWNLFSPLAQPAHIVAKKAGLTSAADLTKLLQGLPKGDPTNPVAPNATLEAAAKFINTGYDITSFPTDKDLLVSSGPWVLSAWTPGQSLEFSLNPNYSGNLKPQIDKLVMRVIPDAAAQVTALQNGEVDIVYPQASADTKKSLEAITGATVLTGNQVSYDHLDLNFKSSVFSDATVRQAFLLTIPRQQIVDAIVKPVNPDAKPLDSQIWLPNQSEYATTIAQNGSAAYDSVDIEKAKSLLAGKTPTVKILYNSKNPNRVDEFQAIQASAKQAGFNVVDGGDPKWSSLLAGGDYDASLFGWISPGVGTAQIPQLFSSQGGGNYNGFTAANDQALQTQTTLDQSKLTDLQLQIDKIAFEQGYGLPLFQAAGIYGVSSKVQGVQYMGNQTGPIWNNWEWSVQSSTSSKRIGVSVLILVAASFVMFNLVALSTDPLEDLRTSILPNKEQLIQARIQIGNLDVPPPLRWFIWIGGAAKCLVPFAGQCSLGQTFQGAQVTDLLPTAMLSTVQMVTAALILAILFGIATGILSAIRENSGFDITFTVISLFLYSLPSFLAATMLKSFVAIGYNNFLASPEVPIWLSIVIGLVLALIIQAVVGGEMRRRIITTASAFVVSAGLLIYMSATDWFAQPAIGPVGIIVLSLGIAAAVAAILAGIYNRRGLITAGIVAVIGIASYFAVQPLLDVSTVGTIAILAIAALVVGALVGFLVGGDDRGQNIRIGILVAFFIGFLIIIDRLMQSFPGYMFDMNGRPIATVGSSTPGYDPGNMWRSALDTFFHLLLPTVSLLTISFAGYTRYARAGMIEVLGQDYVRTARAKGMPERVVVVRHAFRNVLIPITTLVATDLGALLGGAIITEYIFGIPGMGALFQNSLGRGDVYPVMGYFLVIAFMAILFNFLADLSYAALDPRGRLILRRFLGNPAGVVSLIVLLAIVVFATTAIGIGPIHGWWKWNYTDPDPNIAVDGAPTLQLWPFSLGDHPFGQDRIGRDYFAMVMRGIQNSFVVMILITGIAVVLGVIVGAIAGYYRGWVDAVLMRITDVFIVIPAIVLAAVVGNYAGAVGVWILGVMLGAVSWMVIARLVRGEFLSLREREFVEAARVAGASDARIIFRHILPNATGVIIVSASLLAAAAILLESAISLLGYGIRSPDVSLGLLIGANQSAFAVRPWLFWWPAFFIVALALSANIFGDALREAFDPRSRRFSRRRTKEAPVQDVPAEVEAEARGEQRHDGRQARQVNAYSRALCVGPAERDPFRFGQAHPAVAHDRREVARVGPERRRRASSAVAIGRSDRRVGAGGAGDRTREGSRRRSGCGAVATLRGDEGQREARVDIDQAAPGDRHGVERVHEGDIRVRHDHPRAPEEFPHQQREQRDRHERPQAMGLPERDRVADGCRPSQSDEGPAAHRQHDARGRSEYQGVALIHSFILPSAIRIMNATTHSFTPGEVVLEVNDLSVDFGVDGVWVPAAKKVSYKVATGEVLAIVGESGSGKSVSSMALLGLLPNNSRVAGSAKLRGREIVGLRPSQLQQVRGRQVAMIFQEPMTALNPVLTVGSQIVETLRQHFHLSPSEARTRAVELLTLVELPDPEKAFASYPHQLSGGQRQRAMIAQSISCDPVLLIADEPTTALDVTVQAEILELMRSLQERLGTAILLITHDMGVVADMADRMIVMRSGDVVETGTVAEVFAAPKHPYTQALLDAVPRLGEGSSASEAIDITATLEDVDAGDIDADAAAADPLVERAVVVKFEDVAIEYPKRGRVPAFRAADKISLEIRQGEVLGLVGESGSGKTTIGRATIGLLPVHSGRLTVTGVDLSTPTRDAIRKVHHNVGIVFQDPSSSLNPRMTIGDSIAEPIRLSQGLKGKALDTRVSQLLDSVRLPLAYSSRFPHELSGGQKQRVGIARALALDPKLLVADEPTSALDVSVQATVLELLRELQREKGFACLFVTHDLAVIDALADRIAVMRRGEIVEVGTPRASGASSRSPRPRQPGRVLSASGGVEPPDGRMGGGPDPGRPPLRKEPFMAHALRPDLRNVAIVAHVDHGKTTLVDAMLRQTGSFGEHAHVEERAMDSNDLEREKGITILAKNTAITYNGIHTEEPVTINVIDTPGHADFGGEVERGLSMVDGVVLLVDASEGPLPQTRFVLRKALEAKLPVILLVNKTDRPDARIAEVEEESHDLLLGLASDLVDDVPDLDVDALLDVPVVYASGRAGAASQNRPANGELPDNDDLEPLFAAILEHVPAPSYDDEAPLQAWVTNLDSSPFLGRLALLRVFNGTLKKGQTVAWVRHDGTHSNARITELLKTKALERFPAESAGPGDIVAIAGIEEITIGETIADPEDVRPLPAITVDDPAISMTIGTNTSPLVGKVKGHKLTARMVKDRLDRELIGNVSLKVVDIGRPDAWEVQGRGELALAILVENMRREGFELTVGKPQVVTRKIDGTVHEPFEHLTIDAPEEYLGAITQLLAARKGRMETMTNHGTGWVRMEFVVPSRGLIGFRTEFLTTTRGTGIANAISHGYEPWAGHIVTRQNGSIVADRAGVVTPFAIIALQERMSFFVLPQDEVYEGMVIGENSRSDDMDVNITKEKKLTNMRSSTADTFESMTPPRTLSLEESLEFARDDECVEVTPEKVRIRKVVLDATERGRATARCGPQHLLERLSAGELVDELVEVPDLLHKGVLDRLDANAAHDSGDEFDLVGQPGVVEELAECGASGQSSCEGVVVESGQPGRDGIELLPGASLPFELRLIQGVDRRDSGIEDPVLHVGKGSSLATASGLDIWQTCVLSLLMFTGGSQFAFIGVIAAGGLAAAPAAIASSALLGVRNIAYGMRMAPVIGGPLRRRLAAAPFTIDESTAVALAQDAPRARRVGFWVTGVGIYVGWNLSTLLGALFGDVLGDPRAWGLDAAAAAAFLALLWPRLRGAQPIAVGIAAAVVAVVLTPALLPGLPVILAAVVALVVGWPCDDPLERPAAGRRAVPRPQGRGLSRAAVAPRGAPAVAHRGPSHGRVAGGARRCADVRQRAGPARGCASSGRAGRGRAVGPAGALPRRGGGGGRRGGRAAGTRVGRVASRRDPAAAPRRIRARPCDRAVLRCGGCVRAFDRRRRLAAARAHRRTHRLHGAAARAPAAVGRSRTPDYTGRVTYVIALPCVDVKDRACIDECPVDCIYEGERSLYIHPDECVDCGACEPVCPVEAIYYEDDLPEEWQDYYKANVEFFDEIGPPDHRRPSAAGALTVGVADLADYPWDAVIPFAETARRHPDGIVDLSVGSPVDATPEVVARALADATDAHGYPQTIGTAPLRDAIVDWFARRRGVPGLDVSQVLPTIGSKELVALLPLLLGLQSGDVVVHPQAAYPTYEVGARLVGATAVASDDPSEWPAGTRLVWVNSPGNPDGRVWDAAALRAAYLRARELGALLVGDECYAELGWDGRWASEPVPSVLDPSVTGGGFEGVLSVYSLSKQSNLAGYRAAFLAGDADVVARLVTARKHLGLLVPAPVQRAMAAALGDDAHVAEQKHRYRVRRDILKPAIEAAGFRIDGSEAGLYLWATEGRDAWESLGRLAEQLKATLTVGERTAEFPVLTGTDGYPSIDVSSLTRQTGHTALDYGFVNTAATKSAITYIDGDAGILRYRGYPIEQLAQHSTYLEVAWLLIYGELPTAAELEEFDGRIRRHTLLHEDLKRFFSALPHTAHPMSVLSAATAALSTYYENESDPHNPEHVELNTIRLLAKLPVIAAYAHKKSVGQAFLYPDNALGFVDNFLKLNFGVLSELYDIDPVVTRALERLLILHEDHEQNASTSTVRLVGSTGANQFSSISAGINALYGPLHGGANEAVLKMLGQIRDSGESVERFVERVKNKEDGVKLMGFGHRVYKNYDPRAKLVKESADEVLQALGVNDPLLDLAKQLEEIALSDDYFKERRLYPNVDFYTGVIYKAMGFPTRMFTVLFAIGRLPGWLAHWREMNTDPQTKIGRPQQLYTGSPERSRLADGELTHLDRVPVDAALARAQWDGYVEAFRSRGWEILEAEAADDQPDGVFVEDAVIVFGDLAVLARAGAVSRRGERDTIARVVAASGLETVEIVEPGTLDGGDVLKVGRTVYVGASSRTNAAGIAQLAALLDARGWTVVTRPVERVLHLKSGVTALPDGTIVGYEPLVDDREGYAAFAAVPEEHGTAVVVLDERTVLMSADAPRTAELWRGRGLDVVTVPISEFEKLEGCVTCLSQMGDHVDPPAPLVLVVDLEPRRLGDVGVHEHGVLRAGVVLPAGDRQQVVGAELPPPHRIVRPRAEATLLLDVGHAEPVLQEPDAVVDQHAFEDRSLLQEAVVLGIRAVAHHPLDARAVVPGAVHEHDLARGGEVGDVALEVPLGALPLGGRRESDDAGDARVEIFGDAFDGRPLACGIPALEDHHDAGAGVLHPRLEVDELGLQARELVGAEQRACTDRDAMRAAAREGSHDRRAAADVAAVADDDALRDAAFDHRAAERAGVEVHEALVHHRRAGGEIGAETHARRVGDAHARRGDVVEQARELVEARELDARTHEVRPARRDGIGMHRPGVRPRDVGEVDEDAVEVHPVSVRGGGDGGVEVDLDRHDVDAHPAAVVGAGEGVEVAQTRADAVALTRAICDIPSVSGEETTLADAIAEALAPLAHLEVYRDGDTIVARTQLGRAQRVVIAGHIDTVPINENLPTRDIDVDGEPYLWGRGTVDMKAGVAVQLRLAAELVDPRVDITWMWYDHEEVDAELNGLTRLARTRPDLFQGDFAILGEPSNGTVEGGCNGNLRALVRTHGVRAHSARAWVGENAIHAAAPILTRLAEYRPRTVAVEGLEYREGLNAVRIHGGIAGNVIPDECVVEVNYRFAPSKSVAQAEAHVREVCAGFDVEVVDSAPGARPGLDAPLAQEFLAAVGADPRPKYGWTDVARFSALGVPAVNYDPRRRARTAGMAERLIDHPRVVAARTTWRGLPPFVRIAVIYLLARVVTTLLMVAAAAASTASSRFGAHATIGDLAVGWDAAWYWFTALNGYPVHLPTNTAGLVTENSWAFMPLYAYLAQGLGTALGGWGAGAVAISLISGYLASIVLFTITRMRLDETSSMWAVAFFASGPLAALFQVGYAESLFLLWLFLALWAVLRRRYGWVYPLIILMAATRPGVLAFALFLGLHGIVRLVHRRTEPLRGRDVAHILSLGALGVVAGFAWQFIAGWVTGNPNAYLLTELSWRRNWIADASPHFAPFDGFAVAVPFWSTQWGWPAAVGFVVLALALVGIATLLLFEPHVRRMGVELRLWTASYLLYLLAVFFPQSSIFRLLVPVAPLAAAMKPRTGDGPMEAVKEGRLIIVRVPLEGGGRLVVSVNDAEAKELYDVLGGVVNAA</sequence>
<keyword evidence="19" id="KW-0677">Repeat</keyword>
<comment type="catalytic activity">
    <reaction evidence="35">
        <text>N(6)-[(R)-lipoyl]-L-lysyl-[glycine-cleavage complex H protein] + glycine + H(+) = N(6)-[(R)-S(8)-aminomethyldihydrolipoyl]-L-lysyl-[glycine-cleavage complex H protein] + CO2</text>
        <dbReference type="Rhea" id="RHEA:24304"/>
        <dbReference type="Rhea" id="RHEA-COMP:10494"/>
        <dbReference type="Rhea" id="RHEA-COMP:10495"/>
        <dbReference type="ChEBI" id="CHEBI:15378"/>
        <dbReference type="ChEBI" id="CHEBI:16526"/>
        <dbReference type="ChEBI" id="CHEBI:57305"/>
        <dbReference type="ChEBI" id="CHEBI:83099"/>
        <dbReference type="ChEBI" id="CHEBI:83143"/>
        <dbReference type="EC" id="1.4.4.2"/>
    </reaction>
</comment>
<dbReference type="InterPro" id="IPR000640">
    <property type="entry name" value="EFG_V-like"/>
</dbReference>
<feature type="region of interest" description="Disordered" evidence="38">
    <location>
        <begin position="2040"/>
        <end position="2102"/>
    </location>
</feature>
<dbReference type="NCBIfam" id="NF045480">
    <property type="entry name" value="FdxA_Actino"/>
    <property type="match status" value="1"/>
</dbReference>
<dbReference type="InterPro" id="IPR013977">
    <property type="entry name" value="GcvT_C"/>
</dbReference>
<feature type="transmembrane region" description="Helical" evidence="39">
    <location>
        <begin position="3145"/>
        <end position="3163"/>
    </location>
</feature>
<dbReference type="InterPro" id="IPR054830">
    <property type="entry name" value="FdxA_Actino"/>
</dbReference>
<keyword evidence="13" id="KW-0816">Tricarboxylic acid cycle</keyword>
<dbReference type="NCBIfam" id="TIGR00528">
    <property type="entry name" value="gcvT"/>
    <property type="match status" value="1"/>
</dbReference>
<dbReference type="Pfam" id="PF08669">
    <property type="entry name" value="GCV_T_C"/>
    <property type="match status" value="1"/>
</dbReference>
<dbReference type="NCBIfam" id="NF003346">
    <property type="entry name" value="PRK04366.1"/>
    <property type="match status" value="1"/>
</dbReference>
<feature type="domain" description="Lipoyl-binding" evidence="42">
    <location>
        <begin position="691"/>
        <end position="772"/>
    </location>
</feature>
<evidence type="ECO:0000256" key="39">
    <source>
        <dbReference type="SAM" id="Phobius"/>
    </source>
</evidence>
<dbReference type="InterPro" id="IPR016143">
    <property type="entry name" value="Citrate_synth-like_sm_a-sub"/>
</dbReference>
<dbReference type="InterPro" id="IPR002020">
    <property type="entry name" value="Citrate_synthase"/>
</dbReference>
<dbReference type="Gene3D" id="1.10.230.10">
    <property type="entry name" value="Cytochrome P450-Terp, domain 2"/>
    <property type="match status" value="1"/>
</dbReference>
<dbReference type="InterPro" id="IPR015424">
    <property type="entry name" value="PyrdxlP-dep_Trfase"/>
</dbReference>
<dbReference type="GO" id="GO:0005525">
    <property type="term" value="F:GTP binding"/>
    <property type="evidence" value="ECO:0007669"/>
    <property type="project" value="InterPro"/>
</dbReference>
<keyword evidence="17 39" id="KW-0812">Transmembrane</keyword>
<comment type="subunit">
    <text evidence="11">Homodimer.</text>
</comment>
<accession>A0A914DDJ1</accession>
<dbReference type="Pfam" id="PF01571">
    <property type="entry name" value="GCV_T"/>
    <property type="match status" value="1"/>
</dbReference>
<dbReference type="InterPro" id="IPR010174">
    <property type="entry name" value="Succinyl-DAP_deSuclase_DapE"/>
</dbReference>
<dbReference type="Gene3D" id="1.10.580.10">
    <property type="entry name" value="Citrate Synthase, domain 1"/>
    <property type="match status" value="1"/>
</dbReference>
<dbReference type="FunFam" id="3.30.70.240:FF:000002">
    <property type="entry name" value="GTP-binding protein TypA"/>
    <property type="match status" value="1"/>
</dbReference>
<dbReference type="InterPro" id="IPR002933">
    <property type="entry name" value="Peptidase_M20"/>
</dbReference>
<dbReference type="CDD" id="cd00613">
    <property type="entry name" value="GDC-P"/>
    <property type="match status" value="2"/>
</dbReference>
<dbReference type="NCBIfam" id="NF033740">
    <property type="entry name" value="MarP_fam_protase"/>
    <property type="match status" value="1"/>
</dbReference>
<evidence type="ECO:0000256" key="23">
    <source>
        <dbReference type="ARBA" id="ARBA00022833"/>
    </source>
</evidence>
<dbReference type="SUPFAM" id="SSF50447">
    <property type="entry name" value="Translation proteins"/>
    <property type="match status" value="1"/>
</dbReference>
<dbReference type="FunFam" id="1.10.230.10:FF:000002">
    <property type="entry name" value="Citrate synthase"/>
    <property type="match status" value="1"/>
</dbReference>
<dbReference type="Gene3D" id="3.10.105.10">
    <property type="entry name" value="Dipeptide-binding Protein, Domain 3"/>
    <property type="match status" value="1"/>
</dbReference>
<dbReference type="Gene3D" id="3.30.70.240">
    <property type="match status" value="1"/>
</dbReference>
<feature type="transmembrane region" description="Helical" evidence="39">
    <location>
        <begin position="7595"/>
        <end position="7624"/>
    </location>
</feature>
<dbReference type="GO" id="GO:0055085">
    <property type="term" value="P:transmembrane transport"/>
    <property type="evidence" value="ECO:0007669"/>
    <property type="project" value="InterPro"/>
</dbReference>
<keyword evidence="26" id="KW-0220">Diaminopimelate biosynthesis</keyword>
<evidence type="ECO:0000256" key="9">
    <source>
        <dbReference type="ARBA" id="ARBA00010566"/>
    </source>
</evidence>
<dbReference type="GO" id="GO:0019464">
    <property type="term" value="P:glycine decarboxylation via glycine cleavage system"/>
    <property type="evidence" value="ECO:0007669"/>
    <property type="project" value="InterPro"/>
</dbReference>
<dbReference type="InterPro" id="IPR047041">
    <property type="entry name" value="BipA_GTP-bd_dom"/>
</dbReference>
<dbReference type="InterPro" id="IPR033753">
    <property type="entry name" value="GCV_H/Fam206"/>
</dbReference>
<feature type="domain" description="ABC transmembrane type-1" evidence="41">
    <location>
        <begin position="3013"/>
        <end position="3407"/>
    </location>
</feature>
<dbReference type="Pfam" id="PF13365">
    <property type="entry name" value="Trypsin_2"/>
    <property type="match status" value="1"/>
</dbReference>
<comment type="similarity">
    <text evidence="6">Belongs to the class-I pyridoxal-phosphate-dependent aminotransferase family.</text>
</comment>
<dbReference type="InterPro" id="IPR019810">
    <property type="entry name" value="Citrate_synthase_AS"/>
</dbReference>
<dbReference type="InterPro" id="IPR035906">
    <property type="entry name" value="MetI-like_sf"/>
</dbReference>
<dbReference type="InterPro" id="IPR047680">
    <property type="entry name" value="MarP-like"/>
</dbReference>
<dbReference type="Gene3D" id="2.40.30.10">
    <property type="entry name" value="Translation factors"/>
    <property type="match status" value="1"/>
</dbReference>
<name>A0A914DDJ1_9BILA</name>
<dbReference type="InterPro" id="IPR043504">
    <property type="entry name" value="Peptidase_S1_PA_chymotrypsin"/>
</dbReference>
<keyword evidence="16 37" id="KW-0808">Transferase</keyword>
<comment type="subcellular location">
    <subcellularLocation>
        <location evidence="3">Membrane</location>
        <topology evidence="3">Multi-pass membrane protein</topology>
    </subcellularLocation>
    <subcellularLocation>
        <location evidence="4">Mitochondrion matrix</location>
    </subcellularLocation>
</comment>
<keyword evidence="29" id="KW-0560">Oxidoreductase</keyword>
<dbReference type="Gene3D" id="3.30.70.870">
    <property type="entry name" value="Elongation Factor G (Translational Gtpase), domain 3"/>
    <property type="match status" value="1"/>
</dbReference>
<evidence type="ECO:0000256" key="4">
    <source>
        <dbReference type="ARBA" id="ARBA00004305"/>
    </source>
</evidence>
<feature type="compositionally biased region" description="Low complexity" evidence="38">
    <location>
        <begin position="4481"/>
        <end position="4490"/>
    </location>
</feature>
<dbReference type="CDD" id="cd03691">
    <property type="entry name" value="BipA_TypA_II"/>
    <property type="match status" value="1"/>
</dbReference>
<dbReference type="Gene3D" id="1.10.3720.10">
    <property type="entry name" value="MetI-like"/>
    <property type="match status" value="2"/>
</dbReference>
<dbReference type="CDD" id="cd06114">
    <property type="entry name" value="EcCS_like"/>
    <property type="match status" value="1"/>
</dbReference>
<feature type="transmembrane region" description="Helical" evidence="39">
    <location>
        <begin position="5304"/>
        <end position="5330"/>
    </location>
</feature>
<evidence type="ECO:0000256" key="2">
    <source>
        <dbReference type="ARBA" id="ARBA00001947"/>
    </source>
</evidence>
<dbReference type="Gene3D" id="3.90.1150.10">
    <property type="entry name" value="Aspartate Aminotransferase, domain 1"/>
    <property type="match status" value="3"/>
</dbReference>
<keyword evidence="22" id="KW-0450">Lipoyl</keyword>
<dbReference type="Pfam" id="PF08352">
    <property type="entry name" value="oligo_HPY"/>
    <property type="match status" value="1"/>
</dbReference>
<keyword evidence="24" id="KW-0067">ATP-binding</keyword>
<evidence type="ECO:0000256" key="27">
    <source>
        <dbReference type="ARBA" id="ARBA00022946"/>
    </source>
</evidence>
<evidence type="ECO:0000256" key="29">
    <source>
        <dbReference type="ARBA" id="ARBA00023002"/>
    </source>
</evidence>
<dbReference type="InterPro" id="IPR011606">
    <property type="entry name" value="Brnchd-chn_aa_trnsp_permease"/>
</dbReference>
<dbReference type="InterPro" id="IPR048876">
    <property type="entry name" value="BipA_C"/>
</dbReference>
<evidence type="ECO:0000313" key="45">
    <source>
        <dbReference type="Proteomes" id="UP000887540"/>
    </source>
</evidence>
<dbReference type="NCBIfam" id="TIGR00461">
    <property type="entry name" value="gcvP"/>
    <property type="match status" value="1"/>
</dbReference>
<evidence type="ECO:0000256" key="36">
    <source>
        <dbReference type="PIRSR" id="PIRSR603437-50"/>
    </source>
</evidence>
<protein>
    <recommendedName>
        <fullName evidence="37">Citrate synthase</fullName>
    </recommendedName>
</protein>
<dbReference type="FunFam" id="2.40.50.250:FF:000001">
    <property type="entry name" value="GTP-binding protein TypA"/>
    <property type="match status" value="1"/>
</dbReference>
<dbReference type="InterPro" id="IPR000795">
    <property type="entry name" value="T_Tr_GTP-bd_dom"/>
</dbReference>
<evidence type="ECO:0000256" key="11">
    <source>
        <dbReference type="ARBA" id="ARBA00011738"/>
    </source>
</evidence>
<evidence type="ECO:0000256" key="5">
    <source>
        <dbReference type="ARBA" id="ARBA00004751"/>
    </source>
</evidence>
<dbReference type="NCBIfam" id="NF004126">
    <property type="entry name" value="PRK05614.1"/>
    <property type="match status" value="1"/>
</dbReference>
<dbReference type="Pfam" id="PF21018">
    <property type="entry name" value="BipA_C"/>
    <property type="match status" value="1"/>
</dbReference>
<keyword evidence="15" id="KW-0028">Amino-acid biosynthesis</keyword>
<dbReference type="Gene3D" id="3.30.1360.120">
    <property type="entry name" value="Probable tRNA modification gtpase trme, domain 1"/>
    <property type="match status" value="1"/>
</dbReference>
<feature type="domain" description="Tr-type G" evidence="44">
    <location>
        <begin position="4536"/>
        <end position="4752"/>
    </location>
</feature>
<keyword evidence="18" id="KW-0479">Metal-binding</keyword>
<evidence type="ECO:0000256" key="19">
    <source>
        <dbReference type="ARBA" id="ARBA00022737"/>
    </source>
</evidence>
<dbReference type="InterPro" id="IPR011650">
    <property type="entry name" value="Peptidase_M20_dimer"/>
</dbReference>
<dbReference type="PRINTS" id="PR00143">
    <property type="entry name" value="CITRTSNTHASE"/>
</dbReference>
<feature type="transmembrane region" description="Helical" evidence="39">
    <location>
        <begin position="3170"/>
        <end position="3188"/>
    </location>
</feature>
<dbReference type="InterPro" id="IPR013563">
    <property type="entry name" value="Oligopep_ABC_C"/>
</dbReference>
<dbReference type="Pfam" id="PF00496">
    <property type="entry name" value="SBP_bac_5"/>
    <property type="match status" value="1"/>
</dbReference>
<evidence type="ECO:0000256" key="31">
    <source>
        <dbReference type="ARBA" id="ARBA00023154"/>
    </source>
</evidence>
<dbReference type="InterPro" id="IPR049316">
    <property type="entry name" value="GDC-P_C"/>
</dbReference>
<feature type="transmembrane region" description="Helical" evidence="39">
    <location>
        <begin position="3284"/>
        <end position="3303"/>
    </location>
</feature>
<evidence type="ECO:0000256" key="22">
    <source>
        <dbReference type="ARBA" id="ARBA00022823"/>
    </source>
</evidence>
<dbReference type="InterPro" id="IPR027417">
    <property type="entry name" value="P-loop_NTPase"/>
</dbReference>
<dbReference type="PROSITE" id="PS51722">
    <property type="entry name" value="G_TR_2"/>
    <property type="match status" value="1"/>
</dbReference>
<feature type="transmembrane region" description="Helical" evidence="39">
    <location>
        <begin position="7679"/>
        <end position="7699"/>
    </location>
</feature>
<keyword evidence="20" id="KW-0547">Nucleotide-binding</keyword>
<evidence type="ECO:0000256" key="26">
    <source>
        <dbReference type="ARBA" id="ARBA00022915"/>
    </source>
</evidence>
<dbReference type="NCBIfam" id="NF045660">
    <property type="entry name" value="DiMthArgaseDdahStm"/>
    <property type="match status" value="1"/>
</dbReference>
<keyword evidence="25 36" id="KW-0663">Pyridoxal phosphate</keyword>
<dbReference type="Pfam" id="PF01546">
    <property type="entry name" value="Peptidase_M20"/>
    <property type="match status" value="1"/>
</dbReference>
<dbReference type="InterPro" id="IPR015421">
    <property type="entry name" value="PyrdxlP-dep_Trfase_major"/>
</dbReference>
<dbReference type="InterPro" id="IPR004838">
    <property type="entry name" value="NHTrfase_class1_PyrdxlP-BS"/>
</dbReference>
<dbReference type="CDD" id="cd00609">
    <property type="entry name" value="AAT_like"/>
    <property type="match status" value="1"/>
</dbReference>
<dbReference type="Gene3D" id="2.40.50.250">
    <property type="entry name" value="bipa protein"/>
    <property type="match status" value="1"/>
</dbReference>
<organism evidence="45 46">
    <name type="scientific">Acrobeloides nanus</name>
    <dbReference type="NCBI Taxonomy" id="290746"/>
    <lineage>
        <taxon>Eukaryota</taxon>
        <taxon>Metazoa</taxon>
        <taxon>Ecdysozoa</taxon>
        <taxon>Nematoda</taxon>
        <taxon>Chromadorea</taxon>
        <taxon>Rhabditida</taxon>
        <taxon>Tylenchina</taxon>
        <taxon>Cephalobomorpha</taxon>
        <taxon>Cephaloboidea</taxon>
        <taxon>Cephalobidae</taxon>
        <taxon>Acrobeloides</taxon>
    </lineage>
</organism>
<feature type="region of interest" description="Disordered" evidence="38">
    <location>
        <begin position="2258"/>
        <end position="2281"/>
    </location>
</feature>
<evidence type="ECO:0000256" key="24">
    <source>
        <dbReference type="ARBA" id="ARBA00022840"/>
    </source>
</evidence>
<evidence type="ECO:0000256" key="1">
    <source>
        <dbReference type="ARBA" id="ARBA00001933"/>
    </source>
</evidence>
<dbReference type="CDD" id="cd16263">
    <property type="entry name" value="BipA_III"/>
    <property type="match status" value="1"/>
</dbReference>
<dbReference type="GO" id="GO:0015833">
    <property type="term" value="P:peptide transport"/>
    <property type="evidence" value="ECO:0007669"/>
    <property type="project" value="InterPro"/>
</dbReference>
<dbReference type="InterPro" id="IPR005225">
    <property type="entry name" value="Small_GTP-bd"/>
</dbReference>
<dbReference type="InterPro" id="IPR035647">
    <property type="entry name" value="EFG_III/V"/>
</dbReference>
<keyword evidence="45" id="KW-1185">Reference proteome</keyword>
<dbReference type="Pfam" id="PF03144">
    <property type="entry name" value="GTP_EFTU_D2"/>
    <property type="match status" value="1"/>
</dbReference>
<dbReference type="InterPro" id="IPR017896">
    <property type="entry name" value="4Fe4S_Fe-S-bd"/>
</dbReference>
<feature type="domain" description="ABC transporter" evidence="40">
    <location>
        <begin position="4252"/>
        <end position="4497"/>
    </location>
</feature>
<evidence type="ECO:0000256" key="12">
    <source>
        <dbReference type="ARBA" id="ARBA00022448"/>
    </source>
</evidence>
<dbReference type="HAMAP" id="MF_00711">
    <property type="entry name" value="GcvP"/>
    <property type="match status" value="1"/>
</dbReference>
<evidence type="ECO:0000256" key="17">
    <source>
        <dbReference type="ARBA" id="ARBA00022692"/>
    </source>
</evidence>
<comment type="cofactor">
    <cofactor evidence="1 36">
        <name>pyridoxal 5'-phosphate</name>
        <dbReference type="ChEBI" id="CHEBI:597326"/>
    </cofactor>
</comment>
<dbReference type="InterPro" id="IPR004839">
    <property type="entry name" value="Aminotransferase_I/II_large"/>
</dbReference>
<dbReference type="PROSITE" id="PS00189">
    <property type="entry name" value="LIPOYL"/>
    <property type="match status" value="1"/>
</dbReference>
<feature type="domain" description="ABC transporter" evidence="40">
    <location>
        <begin position="3956"/>
        <end position="4205"/>
    </location>
</feature>
<feature type="compositionally biased region" description="Basic and acidic residues" evidence="38">
    <location>
        <begin position="1887"/>
        <end position="1901"/>
    </location>
</feature>
<feature type="transmembrane region" description="Helical" evidence="39">
    <location>
        <begin position="3229"/>
        <end position="3247"/>
    </location>
</feature>
<dbReference type="SUPFAM" id="SSF48256">
    <property type="entry name" value="Citrate synthase"/>
    <property type="match status" value="1"/>
</dbReference>
<dbReference type="PROSITE" id="PS00211">
    <property type="entry name" value="ABC_TRANSPORTER_1"/>
    <property type="match status" value="2"/>
</dbReference>
<dbReference type="FunFam" id="3.30.70.870:FF:000003">
    <property type="entry name" value="GTP-binding protein TypA"/>
    <property type="match status" value="1"/>
</dbReference>
<evidence type="ECO:0000256" key="8">
    <source>
        <dbReference type="ARBA" id="ARBA00009249"/>
    </source>
</evidence>
<dbReference type="Gene3D" id="3.30.70.20">
    <property type="match status" value="1"/>
</dbReference>
<dbReference type="CDD" id="cd06848">
    <property type="entry name" value="GCS_H"/>
    <property type="match status" value="1"/>
</dbReference>
<dbReference type="SUPFAM" id="SSF161098">
    <property type="entry name" value="MetI-like"/>
    <property type="match status" value="2"/>
</dbReference>
<keyword evidence="12" id="KW-0813">Transport</keyword>
<dbReference type="InterPro" id="IPR011053">
    <property type="entry name" value="Single_hybrid_motif"/>
</dbReference>
<feature type="compositionally biased region" description="Basic and acidic residues" evidence="38">
    <location>
        <begin position="3828"/>
        <end position="3899"/>
    </location>
</feature>
<feature type="transmembrane region" description="Helical" evidence="39">
    <location>
        <begin position="3568"/>
        <end position="3589"/>
    </location>
</feature>
<dbReference type="CDD" id="cd03710">
    <property type="entry name" value="BipA_TypA_C"/>
    <property type="match status" value="1"/>
</dbReference>
<feature type="compositionally biased region" description="Basic and acidic residues" evidence="38">
    <location>
        <begin position="2042"/>
        <end position="2068"/>
    </location>
</feature>
<dbReference type="GO" id="GO:0005960">
    <property type="term" value="C:glycine cleavage complex"/>
    <property type="evidence" value="ECO:0007669"/>
    <property type="project" value="InterPro"/>
</dbReference>
<dbReference type="Gene3D" id="2.20.28.60">
    <property type="match status" value="1"/>
</dbReference>
<dbReference type="CDD" id="cd03257">
    <property type="entry name" value="ABC_NikE_OppD_transporters"/>
    <property type="match status" value="2"/>
</dbReference>
<dbReference type="InterPro" id="IPR020581">
    <property type="entry name" value="GDC_P"/>
</dbReference>
<feature type="transmembrane region" description="Helical" evidence="39">
    <location>
        <begin position="3510"/>
        <end position="3534"/>
    </location>
</feature>
<dbReference type="InterPro" id="IPR004161">
    <property type="entry name" value="EFTu-like_2"/>
</dbReference>
<evidence type="ECO:0000256" key="37">
    <source>
        <dbReference type="RuleBase" id="RU000441"/>
    </source>
</evidence>
<feature type="transmembrane region" description="Helical" evidence="39">
    <location>
        <begin position="3435"/>
        <end position="3458"/>
    </location>
</feature>
<dbReference type="GO" id="GO:0019877">
    <property type="term" value="P:diaminopimelate biosynthetic process"/>
    <property type="evidence" value="ECO:0007669"/>
    <property type="project" value="UniProtKB-KW"/>
</dbReference>
<dbReference type="Pfam" id="PF00009">
    <property type="entry name" value="GTP_EFTU"/>
    <property type="match status" value="1"/>
</dbReference>
<feature type="transmembrane region" description="Helical" evidence="39">
    <location>
        <begin position="3541"/>
        <end position="3562"/>
    </location>
</feature>
<evidence type="ECO:0000256" key="35">
    <source>
        <dbReference type="ARBA" id="ARBA00049026"/>
    </source>
</evidence>
<feature type="transmembrane region" description="Helical" evidence="39">
    <location>
        <begin position="3088"/>
        <end position="3107"/>
    </location>
</feature>
<dbReference type="Gene3D" id="3.40.640.10">
    <property type="entry name" value="Type I PLP-dependent aspartate aminotransferase-like (Major domain)"/>
    <property type="match status" value="3"/>
</dbReference>
<dbReference type="InterPro" id="IPR003439">
    <property type="entry name" value="ABC_transporter-like_ATP-bd"/>
</dbReference>
<dbReference type="InterPro" id="IPR009003">
    <property type="entry name" value="Peptidase_S1_PA"/>
</dbReference>
<dbReference type="PANTHER" id="PTHR11773:SF1">
    <property type="entry name" value="GLYCINE DEHYDROGENASE (DECARBOXYLATING), MITOCHONDRIAL"/>
    <property type="match status" value="1"/>
</dbReference>
<dbReference type="InterPro" id="IPR002930">
    <property type="entry name" value="GCV_H"/>
</dbReference>
<comment type="similarity">
    <text evidence="9 37">Belongs to the citrate synthase family.</text>
</comment>
<dbReference type="PROSITE" id="PS00301">
    <property type="entry name" value="G_TR_1"/>
    <property type="match status" value="1"/>
</dbReference>
<dbReference type="GO" id="GO:0003924">
    <property type="term" value="F:GTPase activity"/>
    <property type="evidence" value="ECO:0007669"/>
    <property type="project" value="InterPro"/>
</dbReference>
<evidence type="ECO:0000256" key="3">
    <source>
        <dbReference type="ARBA" id="ARBA00004141"/>
    </source>
</evidence>
<dbReference type="SMART" id="SM00838">
    <property type="entry name" value="EFG_C"/>
    <property type="match status" value="1"/>
</dbReference>
<evidence type="ECO:0000256" key="20">
    <source>
        <dbReference type="ARBA" id="ARBA00022741"/>
    </source>
</evidence>
<dbReference type="InterPro" id="IPR015422">
    <property type="entry name" value="PyrdxlP-dep_Trfase_small"/>
</dbReference>
<dbReference type="GO" id="GO:0005759">
    <property type="term" value="C:mitochondrial matrix"/>
    <property type="evidence" value="ECO:0007669"/>
    <property type="project" value="UniProtKB-SubCell"/>
</dbReference>
<comment type="similarity">
    <text evidence="8">Belongs to the GcvH family.</text>
</comment>
<feature type="compositionally biased region" description="Low complexity" evidence="38">
    <location>
        <begin position="5476"/>
        <end position="5508"/>
    </location>
</feature>
<dbReference type="SUPFAM" id="SSF55909">
    <property type="entry name" value="Pentein"/>
    <property type="match status" value="1"/>
</dbReference>
<keyword evidence="27" id="KW-0809">Transit peptide</keyword>
<evidence type="ECO:0000256" key="33">
    <source>
        <dbReference type="ARBA" id="ARBA00029440"/>
    </source>
</evidence>